<evidence type="ECO:0008006" key="4">
    <source>
        <dbReference type="Google" id="ProtNLM"/>
    </source>
</evidence>
<keyword evidence="3" id="KW-1185">Reference proteome</keyword>
<name>A0ABQ3SKK6_9ACTN</name>
<proteinExistence type="predicted"/>
<accession>A0ABQ3SKK6</accession>
<dbReference type="Pfam" id="PF10014">
    <property type="entry name" value="2OG-Fe_Oxy_2"/>
    <property type="match status" value="1"/>
</dbReference>
<dbReference type="Proteomes" id="UP000613974">
    <property type="component" value="Unassembled WGS sequence"/>
</dbReference>
<dbReference type="InterPro" id="IPR018724">
    <property type="entry name" value="2OG-Fe_dioxygenase"/>
</dbReference>
<dbReference type="EMBL" id="BNEC01000003">
    <property type="protein sequence ID" value="GHI68614.1"/>
    <property type="molecule type" value="Genomic_DNA"/>
</dbReference>
<gene>
    <name evidence="2" type="ORF">Snoj_25320</name>
</gene>
<comment type="caution">
    <text evidence="2">The sequence shown here is derived from an EMBL/GenBank/DDBJ whole genome shotgun (WGS) entry which is preliminary data.</text>
</comment>
<evidence type="ECO:0000313" key="3">
    <source>
        <dbReference type="Proteomes" id="UP000613974"/>
    </source>
</evidence>
<protein>
    <recommendedName>
        <fullName evidence="4">2OG-Fe dioxygenase family protein</fullName>
    </recommendedName>
</protein>
<dbReference type="Gene3D" id="2.60.120.620">
    <property type="entry name" value="q2cbj1_9rhob like domain"/>
    <property type="match status" value="1"/>
</dbReference>
<organism evidence="2 3">
    <name type="scientific">Streptomyces nojiriensis</name>
    <dbReference type="NCBI Taxonomy" id="66374"/>
    <lineage>
        <taxon>Bacteria</taxon>
        <taxon>Bacillati</taxon>
        <taxon>Actinomycetota</taxon>
        <taxon>Actinomycetes</taxon>
        <taxon>Kitasatosporales</taxon>
        <taxon>Streptomycetaceae</taxon>
        <taxon>Streptomyces</taxon>
    </lineage>
</organism>
<feature type="region of interest" description="Disordered" evidence="1">
    <location>
        <begin position="1"/>
        <end position="45"/>
    </location>
</feature>
<evidence type="ECO:0000313" key="2">
    <source>
        <dbReference type="EMBL" id="GHI68614.1"/>
    </source>
</evidence>
<feature type="compositionally biased region" description="Basic and acidic residues" evidence="1">
    <location>
        <begin position="18"/>
        <end position="33"/>
    </location>
</feature>
<reference evidence="3" key="1">
    <citation type="submission" date="2023-07" db="EMBL/GenBank/DDBJ databases">
        <title>Whole genome shotgun sequence of Streptomyces nojiriensis NBRC 13794.</title>
        <authorList>
            <person name="Komaki H."/>
            <person name="Tamura T."/>
        </authorList>
    </citation>
    <scope>NUCLEOTIDE SEQUENCE [LARGE SCALE GENOMIC DNA]</scope>
    <source>
        <strain evidence="3">NBRC 13794</strain>
    </source>
</reference>
<sequence>MGKAGTGRQHHSPCGDLWEEHVEKAEPQRRSSSDARGPGEGMGGLRERGFIRYDAGQLGIVPAGSAAKDLAVIREVFEALPPDPYAPGTNRFRRYSHAVYLPWKDELSWIPGTPDPVHGTVTDFSQGEDDPDHPRTRRVLPDIPEALRGNALLLRLLRWDIEQVLSLRNLGRRPLWAGVHLIRLGVDGPGQEAVSSPNCLHQDGGSASTFTFAHLISRTNVTGGQNVIATPGSAGLQPEDPWADIHADFTLTDPLDGYAVHDHRVSHYVGPVRAGSEPGPGERSILIVGLAPYVPQL</sequence>
<evidence type="ECO:0000256" key="1">
    <source>
        <dbReference type="SAM" id="MobiDB-lite"/>
    </source>
</evidence>